<dbReference type="InterPro" id="IPR036629">
    <property type="entry name" value="YjbJ_sf"/>
</dbReference>
<dbReference type="KEGG" id="mauu:NCTC10437_05239"/>
<evidence type="ECO:0000313" key="4">
    <source>
        <dbReference type="EMBL" id="VEG58213.1"/>
    </source>
</evidence>
<evidence type="ECO:0000259" key="3">
    <source>
        <dbReference type="Pfam" id="PF05532"/>
    </source>
</evidence>
<dbReference type="InterPro" id="IPR008462">
    <property type="entry name" value="CsbD"/>
</dbReference>
<dbReference type="STRING" id="1791.GCA_001049355_04151"/>
<dbReference type="OrthoDB" id="2143260at2"/>
<dbReference type="Proteomes" id="UP000279306">
    <property type="component" value="Chromosome"/>
</dbReference>
<feature type="compositionally biased region" description="Basic and acidic residues" evidence="2">
    <location>
        <begin position="29"/>
        <end position="39"/>
    </location>
</feature>
<name>A0A448J0B5_MYCAU</name>
<dbReference type="RefSeq" id="WP_048633995.1">
    <property type="nucleotide sequence ID" value="NZ_CVQQ01000015.1"/>
</dbReference>
<dbReference type="AlphaFoldDB" id="A0A448J0B5"/>
<feature type="compositionally biased region" description="Basic and acidic residues" evidence="2">
    <location>
        <begin position="46"/>
        <end position="57"/>
    </location>
</feature>
<dbReference type="SUPFAM" id="SSF69047">
    <property type="entry name" value="Hypothetical protein YjbJ"/>
    <property type="match status" value="1"/>
</dbReference>
<organism evidence="4 5">
    <name type="scientific">Mycolicibacterium aurum</name>
    <name type="common">Mycobacterium aurum</name>
    <dbReference type="NCBI Taxonomy" id="1791"/>
    <lineage>
        <taxon>Bacteria</taxon>
        <taxon>Bacillati</taxon>
        <taxon>Actinomycetota</taxon>
        <taxon>Actinomycetes</taxon>
        <taxon>Mycobacteriales</taxon>
        <taxon>Mycobacteriaceae</taxon>
        <taxon>Mycolicibacterium</taxon>
    </lineage>
</organism>
<evidence type="ECO:0000313" key="5">
    <source>
        <dbReference type="Proteomes" id="UP000279306"/>
    </source>
</evidence>
<evidence type="ECO:0000256" key="2">
    <source>
        <dbReference type="SAM" id="MobiDB-lite"/>
    </source>
</evidence>
<proteinExistence type="inferred from homology"/>
<dbReference type="Gene3D" id="1.10.1470.10">
    <property type="entry name" value="YjbJ"/>
    <property type="match status" value="1"/>
</dbReference>
<feature type="domain" description="CsbD-like" evidence="3">
    <location>
        <begin position="5"/>
        <end position="55"/>
    </location>
</feature>
<sequence length="57" mass="5903">MGIADKAKNAAEDAIGQAKEVIGNITGNDDLKAEGKKDQGVSGAKKVGENIKDKFTN</sequence>
<dbReference type="Pfam" id="PF05532">
    <property type="entry name" value="CsbD"/>
    <property type="match status" value="1"/>
</dbReference>
<protein>
    <submittedName>
        <fullName evidence="4">CsbD-like protein</fullName>
    </submittedName>
</protein>
<accession>A0A448J0B5</accession>
<feature type="region of interest" description="Disordered" evidence="2">
    <location>
        <begin position="26"/>
        <end position="57"/>
    </location>
</feature>
<comment type="similarity">
    <text evidence="1">Belongs to the UPF0337 (CsbD) family.</text>
</comment>
<reference evidence="4 5" key="1">
    <citation type="submission" date="2018-12" db="EMBL/GenBank/DDBJ databases">
        <authorList>
            <consortium name="Pathogen Informatics"/>
        </authorList>
    </citation>
    <scope>NUCLEOTIDE SEQUENCE [LARGE SCALE GENOMIC DNA]</scope>
    <source>
        <strain evidence="4 5">NCTC10437</strain>
    </source>
</reference>
<evidence type="ECO:0000256" key="1">
    <source>
        <dbReference type="ARBA" id="ARBA00009129"/>
    </source>
</evidence>
<keyword evidence="5" id="KW-1185">Reference proteome</keyword>
<dbReference type="EMBL" id="LR134356">
    <property type="protein sequence ID" value="VEG58213.1"/>
    <property type="molecule type" value="Genomic_DNA"/>
</dbReference>
<gene>
    <name evidence="4" type="ORF">NCTC10437_05239</name>
</gene>